<accession>A0A1B2DRT0</accession>
<protein>
    <submittedName>
        <fullName evidence="1">Uncharacterized protein</fullName>
    </submittedName>
</protein>
<dbReference type="RefSeq" id="WP_099521327.1">
    <property type="nucleotide sequence ID" value="NZ_CP016808.1"/>
</dbReference>
<evidence type="ECO:0000313" key="1">
    <source>
        <dbReference type="EMBL" id="ANY70416.1"/>
    </source>
</evidence>
<name>A0A1B2DRT0_9BACL</name>
<proteinExistence type="predicted"/>
<reference evidence="1" key="1">
    <citation type="submission" date="2016-08" db="EMBL/GenBank/DDBJ databases">
        <title>Complete Genome Seqeunce of Paenibacillus sp. BIHB 4019 from tea rhizoplane.</title>
        <authorList>
            <person name="Thakur R."/>
            <person name="Swarnkar M.K."/>
            <person name="Gulati A."/>
        </authorList>
    </citation>
    <scope>NUCLEOTIDE SEQUENCE [LARGE SCALE GENOMIC DNA]</scope>
    <source>
        <strain evidence="1">BIHB4019</strain>
    </source>
</reference>
<dbReference type="AlphaFoldDB" id="A0A1B2DRT0"/>
<gene>
    <name evidence="1" type="ORF">BBD42_30900</name>
</gene>
<organism evidence="1">
    <name type="scientific">Paenibacillus sp. BIHB 4019</name>
    <dbReference type="NCBI Taxonomy" id="1870819"/>
    <lineage>
        <taxon>Bacteria</taxon>
        <taxon>Bacillati</taxon>
        <taxon>Bacillota</taxon>
        <taxon>Bacilli</taxon>
        <taxon>Bacillales</taxon>
        <taxon>Paenibacillaceae</taxon>
        <taxon>Paenibacillus</taxon>
    </lineage>
</organism>
<dbReference type="Gene3D" id="1.20.1270.90">
    <property type="entry name" value="AF1782-like"/>
    <property type="match status" value="1"/>
</dbReference>
<dbReference type="EMBL" id="CP016808">
    <property type="protein sequence ID" value="ANY70416.1"/>
    <property type="molecule type" value="Genomic_DNA"/>
</dbReference>
<sequence length="137" mass="14337">MSEAKLKKLREATVSATALLGAAVIGEQLGNHSQEAVKIFNAAIESSVSVLEDDAASAKDIDTSLAALKVAGEAFEDAKTSEPAISMTKVVQLIGTDSQRTGFHSLHFSSLVINFKDGAAELSNELADKLIAEGYAE</sequence>